<organism evidence="2 3">
    <name type="scientific">Pseudoalteromonas marina</name>
    <dbReference type="NCBI Taxonomy" id="267375"/>
    <lineage>
        <taxon>Bacteria</taxon>
        <taxon>Pseudomonadati</taxon>
        <taxon>Pseudomonadota</taxon>
        <taxon>Gammaproteobacteria</taxon>
        <taxon>Alteromonadales</taxon>
        <taxon>Pseudoalteromonadaceae</taxon>
        <taxon>Pseudoalteromonas</taxon>
    </lineage>
</organism>
<dbReference type="InterPro" id="IPR036380">
    <property type="entry name" value="Isochorismatase-like_sf"/>
</dbReference>
<dbReference type="Pfam" id="PF00857">
    <property type="entry name" value="Isochorismatase"/>
    <property type="match status" value="1"/>
</dbReference>
<evidence type="ECO:0000313" key="2">
    <source>
        <dbReference type="EMBL" id="MDP2565279.1"/>
    </source>
</evidence>
<dbReference type="PANTHER" id="PTHR14119:SF3">
    <property type="entry name" value="ISOCHORISMATASE DOMAIN-CONTAINING PROTEIN 2"/>
    <property type="match status" value="1"/>
</dbReference>
<dbReference type="RefSeq" id="WP_305472233.1">
    <property type="nucleotide sequence ID" value="NZ_JAUYVT010000010.1"/>
</dbReference>
<comment type="caution">
    <text evidence="2">The sequence shown here is derived from an EMBL/GenBank/DDBJ whole genome shotgun (WGS) entry which is preliminary data.</text>
</comment>
<evidence type="ECO:0000259" key="1">
    <source>
        <dbReference type="Pfam" id="PF00857"/>
    </source>
</evidence>
<protein>
    <submittedName>
        <fullName evidence="2">Isochorismatase family protein</fullName>
    </submittedName>
</protein>
<dbReference type="PANTHER" id="PTHR14119">
    <property type="entry name" value="HYDROLASE"/>
    <property type="match status" value="1"/>
</dbReference>
<proteinExistence type="predicted"/>
<dbReference type="Gene3D" id="3.40.50.850">
    <property type="entry name" value="Isochorismatase-like"/>
    <property type="match status" value="1"/>
</dbReference>
<accession>A0ABT9FER6</accession>
<dbReference type="InterPro" id="IPR000868">
    <property type="entry name" value="Isochorismatase-like_dom"/>
</dbReference>
<dbReference type="InterPro" id="IPR050993">
    <property type="entry name" value="Isochorismatase_domain"/>
</dbReference>
<keyword evidence="3" id="KW-1185">Reference proteome</keyword>
<evidence type="ECO:0000313" key="3">
    <source>
        <dbReference type="Proteomes" id="UP001177212"/>
    </source>
</evidence>
<sequence length="183" mass="20125">MGLTNIQAKDSLLLIIDIQERLSPMISDFQSLLKNTLKLAQASCVHDIPTLISEQYVQGLGETDDKIKSVLPRATYFSKVHFSACEEAGFLDKLISFNKKTIVVLGTEAHVCVLQTCIDLLKNGFEVVLVTDAIGSRNAEHKSIAIEQLKHGGAVISCAEIIIFQWTKTAATPTFKKILPIIK</sequence>
<dbReference type="EMBL" id="JAUYVT010000010">
    <property type="protein sequence ID" value="MDP2565279.1"/>
    <property type="molecule type" value="Genomic_DNA"/>
</dbReference>
<dbReference type="SUPFAM" id="SSF52499">
    <property type="entry name" value="Isochorismatase-like hydrolases"/>
    <property type="match status" value="1"/>
</dbReference>
<reference evidence="2" key="1">
    <citation type="submission" date="2023-07" db="EMBL/GenBank/DDBJ databases">
        <title>Genome content predicts the carbon catabolic preferences of heterotrophic bacteria.</title>
        <authorList>
            <person name="Gralka M."/>
        </authorList>
    </citation>
    <scope>NUCLEOTIDE SEQUENCE</scope>
    <source>
        <strain evidence="2">4G09</strain>
    </source>
</reference>
<feature type="domain" description="Isochorismatase-like" evidence="1">
    <location>
        <begin position="11"/>
        <end position="159"/>
    </location>
</feature>
<name>A0ABT9FER6_9GAMM</name>
<gene>
    <name evidence="2" type="ORF">Q8W34_11605</name>
</gene>
<dbReference type="Proteomes" id="UP001177212">
    <property type="component" value="Unassembled WGS sequence"/>
</dbReference>